<dbReference type="EC" id="3.5.1.2" evidence="3 6"/>
<dbReference type="FunFam" id="3.40.710.10:FF:000005">
    <property type="entry name" value="Glutaminase"/>
    <property type="match status" value="1"/>
</dbReference>
<sequence>MSSPPSIDYQPLLDSIVRETAGLEHGGRVADYIPELAKVAPDHFGMALHTLDGGECQSGEGDEPFSIQSISKVFLLMRAIQPLGRRLRERVGVEPSGDPFNSLVQLEYEKGYPRNPFINAGAIVVCDVLLDLLAQPADDFLAFVREISGNPALHYDEEVAWSEQRTGHHNRAIAHLIKGYGHLRHEVEDVLAFYFQACSLAMSCRDLARACGVLANGGQSLVDGTPILTPRRAKRINATMMTCGLYDEAGEFAFRVGLPAKSGVGGGIVAVHPGHFSVAVWSPPLNTRGNSHRGFRALELLSDATGSIF</sequence>
<evidence type="ECO:0000256" key="1">
    <source>
        <dbReference type="ARBA" id="ARBA00011076"/>
    </source>
</evidence>
<dbReference type="EMBL" id="JAENIO010000026">
    <property type="protein sequence ID" value="MBK1834561.1"/>
    <property type="molecule type" value="Genomic_DNA"/>
</dbReference>
<gene>
    <name evidence="6" type="primary">glsA</name>
    <name evidence="7" type="ORF">JIN78_10860</name>
</gene>
<evidence type="ECO:0000313" key="7">
    <source>
        <dbReference type="EMBL" id="MBK1834561.1"/>
    </source>
</evidence>
<dbReference type="GO" id="GO:0006543">
    <property type="term" value="P:L-glutamine catabolic process"/>
    <property type="evidence" value="ECO:0007669"/>
    <property type="project" value="TreeGrafter"/>
</dbReference>
<feature type="binding site" evidence="6">
    <location>
        <position position="246"/>
    </location>
    <ligand>
        <name>substrate</name>
    </ligand>
</feature>
<proteinExistence type="inferred from homology"/>
<dbReference type="SUPFAM" id="SSF56601">
    <property type="entry name" value="beta-lactamase/transpeptidase-like"/>
    <property type="match status" value="1"/>
</dbReference>
<feature type="binding site" evidence="6">
    <location>
        <position position="69"/>
    </location>
    <ligand>
        <name>substrate</name>
    </ligand>
</feature>
<keyword evidence="4 6" id="KW-0378">Hydrolase</keyword>
<evidence type="ECO:0000313" key="8">
    <source>
        <dbReference type="Proteomes" id="UP000604083"/>
    </source>
</evidence>
<feature type="binding site" evidence="6">
    <location>
        <position position="170"/>
    </location>
    <ligand>
        <name>substrate</name>
    </ligand>
</feature>
<dbReference type="Pfam" id="PF04960">
    <property type="entry name" value="Glutaminase"/>
    <property type="match status" value="1"/>
</dbReference>
<evidence type="ECO:0000256" key="6">
    <source>
        <dbReference type="HAMAP-Rule" id="MF_00313"/>
    </source>
</evidence>
<comment type="caution">
    <text evidence="7">The sequence shown here is derived from an EMBL/GenBank/DDBJ whole genome shotgun (WGS) entry which is preliminary data.</text>
</comment>
<name>A0A934RU63_9BACT</name>
<evidence type="ECO:0000256" key="3">
    <source>
        <dbReference type="ARBA" id="ARBA00012918"/>
    </source>
</evidence>
<dbReference type="HAMAP" id="MF_00313">
    <property type="entry name" value="Glutaminase"/>
    <property type="match status" value="1"/>
</dbReference>
<dbReference type="GO" id="GO:0004359">
    <property type="term" value="F:glutaminase activity"/>
    <property type="evidence" value="ECO:0007669"/>
    <property type="project" value="UniProtKB-UniRule"/>
</dbReference>
<dbReference type="AlphaFoldDB" id="A0A934RU63"/>
<evidence type="ECO:0000256" key="4">
    <source>
        <dbReference type="ARBA" id="ARBA00022801"/>
    </source>
</evidence>
<accession>A0A934RU63</accession>
<protein>
    <recommendedName>
        <fullName evidence="3 6">Glutaminase</fullName>
        <ecNumber evidence="3 6">3.5.1.2</ecNumber>
    </recommendedName>
</protein>
<comment type="subunit">
    <text evidence="2 6">Homotetramer.</text>
</comment>
<feature type="binding site" evidence="6">
    <location>
        <position position="194"/>
    </location>
    <ligand>
        <name>substrate</name>
    </ligand>
</feature>
<evidence type="ECO:0000256" key="2">
    <source>
        <dbReference type="ARBA" id="ARBA00011881"/>
    </source>
</evidence>
<keyword evidence="6" id="KW-0007">Acetylation</keyword>
<reference evidence="7" key="1">
    <citation type="submission" date="2021-01" db="EMBL/GenBank/DDBJ databases">
        <title>Modified the classification status of verrucomicrobia.</title>
        <authorList>
            <person name="Feng X."/>
        </authorList>
    </citation>
    <scope>NUCLEOTIDE SEQUENCE</scope>
    <source>
        <strain evidence="7">KCTC 12986</strain>
    </source>
</reference>
<dbReference type="Gene3D" id="3.40.710.10">
    <property type="entry name" value="DD-peptidase/beta-lactamase superfamily"/>
    <property type="match status" value="1"/>
</dbReference>
<evidence type="ECO:0000256" key="5">
    <source>
        <dbReference type="ARBA" id="ARBA00049534"/>
    </source>
</evidence>
<dbReference type="NCBIfam" id="TIGR03814">
    <property type="entry name" value="Gln_ase"/>
    <property type="match status" value="1"/>
</dbReference>
<dbReference type="PANTHER" id="PTHR12544">
    <property type="entry name" value="GLUTAMINASE"/>
    <property type="match status" value="1"/>
</dbReference>
<feature type="binding site" evidence="6">
    <location>
        <position position="163"/>
    </location>
    <ligand>
        <name>substrate</name>
    </ligand>
</feature>
<keyword evidence="8" id="KW-1185">Reference proteome</keyword>
<dbReference type="GO" id="GO:0006537">
    <property type="term" value="P:glutamate biosynthetic process"/>
    <property type="evidence" value="ECO:0007669"/>
    <property type="project" value="TreeGrafter"/>
</dbReference>
<dbReference type="Proteomes" id="UP000604083">
    <property type="component" value="Unassembled WGS sequence"/>
</dbReference>
<feature type="binding site" evidence="6">
    <location>
        <position position="264"/>
    </location>
    <ligand>
        <name>substrate</name>
    </ligand>
</feature>
<dbReference type="InterPro" id="IPR012338">
    <property type="entry name" value="Beta-lactam/transpept-like"/>
</dbReference>
<organism evidence="7 8">
    <name type="scientific">Roseibacillus ishigakijimensis</name>
    <dbReference type="NCBI Taxonomy" id="454146"/>
    <lineage>
        <taxon>Bacteria</taxon>
        <taxon>Pseudomonadati</taxon>
        <taxon>Verrucomicrobiota</taxon>
        <taxon>Verrucomicrobiia</taxon>
        <taxon>Verrucomicrobiales</taxon>
        <taxon>Verrucomicrobiaceae</taxon>
        <taxon>Roseibacillus</taxon>
    </lineage>
</organism>
<comment type="similarity">
    <text evidence="1 6">Belongs to the glutaminase family.</text>
</comment>
<feature type="binding site" evidence="6">
    <location>
        <position position="119"/>
    </location>
    <ligand>
        <name>substrate</name>
    </ligand>
</feature>
<dbReference type="RefSeq" id="WP_200391997.1">
    <property type="nucleotide sequence ID" value="NZ_JAENIO010000026.1"/>
</dbReference>
<comment type="catalytic activity">
    <reaction evidence="5 6">
        <text>L-glutamine + H2O = L-glutamate + NH4(+)</text>
        <dbReference type="Rhea" id="RHEA:15889"/>
        <dbReference type="ChEBI" id="CHEBI:15377"/>
        <dbReference type="ChEBI" id="CHEBI:28938"/>
        <dbReference type="ChEBI" id="CHEBI:29985"/>
        <dbReference type="ChEBI" id="CHEBI:58359"/>
        <dbReference type="EC" id="3.5.1.2"/>
    </reaction>
</comment>
<dbReference type="InterPro" id="IPR015868">
    <property type="entry name" value="Glutaminase"/>
</dbReference>
<dbReference type="NCBIfam" id="NF002133">
    <property type="entry name" value="PRK00971.1-2"/>
    <property type="match status" value="1"/>
</dbReference>
<dbReference type="PANTHER" id="PTHR12544:SF29">
    <property type="entry name" value="GLUTAMINASE"/>
    <property type="match status" value="1"/>
</dbReference>